<dbReference type="PANTHER" id="PTHR35037:SF3">
    <property type="entry name" value="C-TERMINAL REGION OF AIDA-LIKE PROTEIN"/>
    <property type="match status" value="1"/>
</dbReference>
<dbReference type="GO" id="GO:0019867">
    <property type="term" value="C:outer membrane"/>
    <property type="evidence" value="ECO:0007669"/>
    <property type="project" value="InterPro"/>
</dbReference>
<dbReference type="AlphaFoldDB" id="A0A256FUZ6"/>
<dbReference type="Gene3D" id="2.40.128.130">
    <property type="entry name" value="Autotransporter beta-domain"/>
    <property type="match status" value="1"/>
</dbReference>
<dbReference type="PANTHER" id="PTHR35037">
    <property type="entry name" value="C-TERMINAL REGION OF AIDA-LIKE PROTEIN"/>
    <property type="match status" value="1"/>
</dbReference>
<keyword evidence="3" id="KW-1185">Reference proteome</keyword>
<comment type="caution">
    <text evidence="2">The sequence shown here is derived from an EMBL/GenBank/DDBJ whole genome shotgun (WGS) entry which is preliminary data.</text>
</comment>
<organism evidence="2 3">
    <name type="scientific">Brucella rhizosphaerae</name>
    <dbReference type="NCBI Taxonomy" id="571254"/>
    <lineage>
        <taxon>Bacteria</taxon>
        <taxon>Pseudomonadati</taxon>
        <taxon>Pseudomonadota</taxon>
        <taxon>Alphaproteobacteria</taxon>
        <taxon>Hyphomicrobiales</taxon>
        <taxon>Brucellaceae</taxon>
        <taxon>Brucella/Ochrobactrum group</taxon>
        <taxon>Brucella</taxon>
    </lineage>
</organism>
<reference evidence="2 3" key="1">
    <citation type="submission" date="2017-07" db="EMBL/GenBank/DDBJ databases">
        <title>Phylogenetic study on the rhizospheric bacterium Ochrobactrum sp. A44.</title>
        <authorList>
            <person name="Krzyzanowska D.M."/>
            <person name="Ossowicki A."/>
            <person name="Rajewska M."/>
            <person name="Maciag T."/>
            <person name="Kaczynski Z."/>
            <person name="Czerwicka M."/>
            <person name="Jafra S."/>
        </authorList>
    </citation>
    <scope>NUCLEOTIDE SEQUENCE [LARGE SCALE GENOMIC DNA]</scope>
    <source>
        <strain evidence="2 3">PR17</strain>
    </source>
</reference>
<dbReference type="PROSITE" id="PS51208">
    <property type="entry name" value="AUTOTRANSPORTER"/>
    <property type="match status" value="1"/>
</dbReference>
<dbReference type="SUPFAM" id="SSF103515">
    <property type="entry name" value="Autotransporter"/>
    <property type="match status" value="1"/>
</dbReference>
<dbReference type="InterPro" id="IPR005546">
    <property type="entry name" value="Autotransporte_beta"/>
</dbReference>
<evidence type="ECO:0000313" key="3">
    <source>
        <dbReference type="Proteomes" id="UP000216345"/>
    </source>
</evidence>
<dbReference type="InterPro" id="IPR051551">
    <property type="entry name" value="Autotransporter_adhesion"/>
</dbReference>
<name>A0A256FUZ6_9HYPH</name>
<proteinExistence type="predicted"/>
<gene>
    <name evidence="2" type="ORF">CEV32_4986</name>
</gene>
<dbReference type="NCBIfam" id="TIGR01414">
    <property type="entry name" value="autotrans_barl"/>
    <property type="match status" value="1"/>
</dbReference>
<dbReference type="Pfam" id="PF03797">
    <property type="entry name" value="Autotransporter"/>
    <property type="match status" value="1"/>
</dbReference>
<sequence length="159" mass="16745">MDQNWSLTPQAQLSWSSVDFDTFTDSYGARISNHDGDSLIGRLGLAASYANRFTGSDGRAVSTSVYGIANLYQEFSGNARMNYAGTPLANDNDKTWGGIGAGGTYAWADDKYALVGEGSINTSLNNFANERVFVVGPGIGATSTDPAPGLVIVVCKRSA</sequence>
<dbReference type="InterPro" id="IPR006315">
    <property type="entry name" value="OM_autotransptr_brl_dom"/>
</dbReference>
<feature type="domain" description="Autotransporter" evidence="1">
    <location>
        <begin position="1"/>
        <end position="145"/>
    </location>
</feature>
<protein>
    <submittedName>
        <fullName evidence="2">Outer membrane autotransporter barrel domain protein</fullName>
    </submittedName>
</protein>
<feature type="non-terminal residue" evidence="2">
    <location>
        <position position="159"/>
    </location>
</feature>
<accession>A0A256FUZ6</accession>
<dbReference type="EMBL" id="NNRK01000010">
    <property type="protein sequence ID" value="OYR18687.1"/>
    <property type="molecule type" value="Genomic_DNA"/>
</dbReference>
<evidence type="ECO:0000313" key="2">
    <source>
        <dbReference type="EMBL" id="OYR18687.1"/>
    </source>
</evidence>
<dbReference type="InterPro" id="IPR036709">
    <property type="entry name" value="Autotransporte_beta_dom_sf"/>
</dbReference>
<evidence type="ECO:0000259" key="1">
    <source>
        <dbReference type="PROSITE" id="PS51208"/>
    </source>
</evidence>
<dbReference type="Proteomes" id="UP000216345">
    <property type="component" value="Unassembled WGS sequence"/>
</dbReference>